<protein>
    <submittedName>
        <fullName evidence="2">Glycosyltransferase family 2 protein</fullName>
    </submittedName>
</protein>
<name>A0ABW0S0J3_9BURK</name>
<dbReference type="InterPro" id="IPR029044">
    <property type="entry name" value="Nucleotide-diphossugar_trans"/>
</dbReference>
<dbReference type="PANTHER" id="PTHR43179">
    <property type="entry name" value="RHAMNOSYLTRANSFERASE WBBL"/>
    <property type="match status" value="1"/>
</dbReference>
<comment type="caution">
    <text evidence="2">The sequence shown here is derived from an EMBL/GenBank/DDBJ whole genome shotgun (WGS) entry which is preliminary data.</text>
</comment>
<organism evidence="2 3">
    <name type="scientific">Massilia aerilata</name>
    <dbReference type="NCBI Taxonomy" id="453817"/>
    <lineage>
        <taxon>Bacteria</taxon>
        <taxon>Pseudomonadati</taxon>
        <taxon>Pseudomonadota</taxon>
        <taxon>Betaproteobacteria</taxon>
        <taxon>Burkholderiales</taxon>
        <taxon>Oxalobacteraceae</taxon>
        <taxon>Telluria group</taxon>
        <taxon>Massilia</taxon>
    </lineage>
</organism>
<gene>
    <name evidence="2" type="ORF">ACFPO9_12500</name>
</gene>
<dbReference type="Proteomes" id="UP001596086">
    <property type="component" value="Unassembled WGS sequence"/>
</dbReference>
<dbReference type="SUPFAM" id="SSF53448">
    <property type="entry name" value="Nucleotide-diphospho-sugar transferases"/>
    <property type="match status" value="1"/>
</dbReference>
<keyword evidence="3" id="KW-1185">Reference proteome</keyword>
<proteinExistence type="predicted"/>
<reference evidence="3" key="1">
    <citation type="journal article" date="2019" name="Int. J. Syst. Evol. Microbiol.">
        <title>The Global Catalogue of Microorganisms (GCM) 10K type strain sequencing project: providing services to taxonomists for standard genome sequencing and annotation.</title>
        <authorList>
            <consortium name="The Broad Institute Genomics Platform"/>
            <consortium name="The Broad Institute Genome Sequencing Center for Infectious Disease"/>
            <person name="Wu L."/>
            <person name="Ma J."/>
        </authorList>
    </citation>
    <scope>NUCLEOTIDE SEQUENCE [LARGE SCALE GENOMIC DNA]</scope>
    <source>
        <strain evidence="3">CGMCC 4.5798</strain>
    </source>
</reference>
<accession>A0ABW0S0J3</accession>
<dbReference type="RefSeq" id="WP_379771203.1">
    <property type="nucleotide sequence ID" value="NZ_JBHSMZ010000007.1"/>
</dbReference>
<dbReference type="Gene3D" id="3.90.550.10">
    <property type="entry name" value="Spore Coat Polysaccharide Biosynthesis Protein SpsA, Chain A"/>
    <property type="match status" value="1"/>
</dbReference>
<feature type="region of interest" description="Disordered" evidence="1">
    <location>
        <begin position="278"/>
        <end position="297"/>
    </location>
</feature>
<dbReference type="PANTHER" id="PTHR43179:SF10">
    <property type="entry name" value="GLYCOSYL TRANSFERASE"/>
    <property type="match status" value="1"/>
</dbReference>
<dbReference type="EMBL" id="JBHSMZ010000007">
    <property type="protein sequence ID" value="MFC5549330.1"/>
    <property type="molecule type" value="Genomic_DNA"/>
</dbReference>
<sequence length="297" mass="33739">MDERHKTSKHPPASCAIVCRRQRPEQVERLLAGVTTGRPGLLVYLIEQGPVDSLRALAGRFGAHYRHQRRNPGHARAHNLALREAIAAGSAYHFILQPEIQIPLDGIGRLLAYMEQHPDVGLLAPRVHYPDGRLRPLCKLLPHPLELLVRRFFPLLHRSSGRLARYELHGSGYTRVMDVPALSGCFLLMRIEAVQRVGLFDERFFQYFEDVDLSRRVGRIARTVFVPHVAVVHEEGSSYRDWTMLWHRLVSGARYFNKWGWLRDEERARVNARALRAANPGRAAQPGARPAGTDVSP</sequence>
<evidence type="ECO:0000313" key="2">
    <source>
        <dbReference type="EMBL" id="MFC5549330.1"/>
    </source>
</evidence>
<evidence type="ECO:0000313" key="3">
    <source>
        <dbReference type="Proteomes" id="UP001596086"/>
    </source>
</evidence>
<evidence type="ECO:0000256" key="1">
    <source>
        <dbReference type="SAM" id="MobiDB-lite"/>
    </source>
</evidence>